<dbReference type="InterPro" id="IPR033659">
    <property type="entry name" value="Ferrochelatase_N"/>
</dbReference>
<dbReference type="InterPro" id="IPR019772">
    <property type="entry name" value="Ferrochelatase_AS"/>
</dbReference>
<dbReference type="InterPro" id="IPR001015">
    <property type="entry name" value="Ferrochelatase"/>
</dbReference>
<comment type="subcellular location">
    <subcellularLocation>
        <location evidence="7 8">Cytoplasm</location>
    </subcellularLocation>
</comment>
<evidence type="ECO:0000256" key="1">
    <source>
        <dbReference type="ARBA" id="ARBA00004744"/>
    </source>
</evidence>
<keyword evidence="11" id="KW-1185">Reference proteome</keyword>
<dbReference type="InterPro" id="IPR033644">
    <property type="entry name" value="Ferrochelatase_C"/>
</dbReference>
<dbReference type="EC" id="4.99.1.9" evidence="7"/>
<evidence type="ECO:0000256" key="2">
    <source>
        <dbReference type="ARBA" id="ARBA00023004"/>
    </source>
</evidence>
<dbReference type="Proteomes" id="UP001589788">
    <property type="component" value="Unassembled WGS sequence"/>
</dbReference>
<evidence type="ECO:0000256" key="5">
    <source>
        <dbReference type="ARBA" id="ARBA00023244"/>
    </source>
</evidence>
<comment type="function">
    <text evidence="7 8">Involved in coproporphyrin-dependent heme b biosynthesis. Catalyzes the insertion of ferrous iron into coproporphyrin III to form Fe-coproporphyrin III.</text>
</comment>
<dbReference type="PANTHER" id="PTHR11108:SF1">
    <property type="entry name" value="FERROCHELATASE, MITOCHONDRIAL"/>
    <property type="match status" value="1"/>
</dbReference>
<evidence type="ECO:0000256" key="4">
    <source>
        <dbReference type="ARBA" id="ARBA00023239"/>
    </source>
</evidence>
<dbReference type="EMBL" id="JBHLYQ010000025">
    <property type="protein sequence ID" value="MFC0081295.1"/>
    <property type="molecule type" value="Genomic_DNA"/>
</dbReference>
<protein>
    <recommendedName>
        <fullName evidence="7">Coproporphyrin III ferrochelatase</fullName>
        <ecNumber evidence="7">4.99.1.9</ecNumber>
    </recommendedName>
</protein>
<dbReference type="NCBIfam" id="TIGR00109">
    <property type="entry name" value="hemH"/>
    <property type="match status" value="1"/>
</dbReference>
<evidence type="ECO:0000313" key="10">
    <source>
        <dbReference type="EMBL" id="MFC0081295.1"/>
    </source>
</evidence>
<feature type="binding site" evidence="7">
    <location>
        <position position="221"/>
    </location>
    <ligand>
        <name>Fe(2+)</name>
        <dbReference type="ChEBI" id="CHEBI:29033"/>
    </ligand>
</feature>
<keyword evidence="5 7" id="KW-0627">Porphyrin biosynthesis</keyword>
<comment type="caution">
    <text evidence="7">Lacks conserved residue(s) required for the propagation of feature annotation.</text>
</comment>
<sequence>MALVHDTPLPEPLAPAPPGTVGEGDEDPTRTSRSRATTPHLGADEPIGVLLLAHGTPGRLEDVEPFYTEIRRGSPPPPALLQELVDRYRAIGGTSPLVAISEAQRAGVARALAGRLGRCLPVALGQKFAEPRIEAAVDRLVAAGCRRVVGVVLAPHSSVVSVGEYRRRALAAAADRLELTVVDRWHLHPGLVALLAQRVRRSLKDLRLAPGERAFVLCTAHSVPERVVAGGDDYPAQVRATAEAVLGAAGVAEGGVCFQSAGRTAEAWVGPDLLQEIDRLAAEGYQAVLVCPVGFVSDHLEVLYDLDVEAAARAAAAGIRFARTPSLNDDPGFCAVVADVALTALAAEGEPAGAS</sequence>
<accession>A0ABV6C0S4</accession>
<dbReference type="CDD" id="cd00419">
    <property type="entry name" value="Ferrochelatase_C"/>
    <property type="match status" value="1"/>
</dbReference>
<evidence type="ECO:0000256" key="3">
    <source>
        <dbReference type="ARBA" id="ARBA00023133"/>
    </source>
</evidence>
<evidence type="ECO:0000256" key="7">
    <source>
        <dbReference type="HAMAP-Rule" id="MF_00323"/>
    </source>
</evidence>
<feature type="compositionally biased region" description="Pro residues" evidence="9">
    <location>
        <begin position="9"/>
        <end position="18"/>
    </location>
</feature>
<keyword evidence="7" id="KW-0479">Metal-binding</keyword>
<dbReference type="Pfam" id="PF00762">
    <property type="entry name" value="Ferrochelatase"/>
    <property type="match status" value="1"/>
</dbReference>
<keyword evidence="7 8" id="KW-0963">Cytoplasm</keyword>
<dbReference type="SUPFAM" id="SSF53800">
    <property type="entry name" value="Chelatase"/>
    <property type="match status" value="1"/>
</dbReference>
<evidence type="ECO:0000313" key="11">
    <source>
        <dbReference type="Proteomes" id="UP001589788"/>
    </source>
</evidence>
<evidence type="ECO:0000256" key="9">
    <source>
        <dbReference type="SAM" id="MobiDB-lite"/>
    </source>
</evidence>
<keyword evidence="3 7" id="KW-0350">Heme biosynthesis</keyword>
<reference evidence="10 11" key="1">
    <citation type="submission" date="2024-09" db="EMBL/GenBank/DDBJ databases">
        <authorList>
            <person name="Sun Q."/>
            <person name="Mori K."/>
        </authorList>
    </citation>
    <scope>NUCLEOTIDE SEQUENCE [LARGE SCALE GENOMIC DNA]</scope>
    <source>
        <strain evidence="10 11">JCM 15389</strain>
    </source>
</reference>
<dbReference type="CDD" id="cd03411">
    <property type="entry name" value="Ferrochelatase_N"/>
    <property type="match status" value="1"/>
</dbReference>
<keyword evidence="4 7" id="KW-0456">Lyase</keyword>
<dbReference type="PROSITE" id="PS00534">
    <property type="entry name" value="FERROCHELATASE"/>
    <property type="match status" value="1"/>
</dbReference>
<dbReference type="RefSeq" id="WP_377788436.1">
    <property type="nucleotide sequence ID" value="NZ_JBHLYQ010000025.1"/>
</dbReference>
<feature type="binding site" evidence="7">
    <location>
        <position position="301"/>
    </location>
    <ligand>
        <name>Fe(2+)</name>
        <dbReference type="ChEBI" id="CHEBI:29033"/>
    </ligand>
</feature>
<feature type="binding site" evidence="7">
    <location>
        <begin position="87"/>
        <end position="88"/>
    </location>
    <ligand>
        <name>Fe-coproporphyrin III</name>
        <dbReference type="ChEBI" id="CHEBI:68438"/>
    </ligand>
</feature>
<comment type="pathway">
    <text evidence="1 7 8">Porphyrin-containing compound metabolism; protoheme biosynthesis.</text>
</comment>
<proteinExistence type="inferred from homology"/>
<feature type="region of interest" description="Disordered" evidence="9">
    <location>
        <begin position="1"/>
        <end position="42"/>
    </location>
</feature>
<feature type="binding site" evidence="7">
    <location>
        <position position="95"/>
    </location>
    <ligand>
        <name>Fe-coproporphyrin III</name>
        <dbReference type="ChEBI" id="CHEBI:68438"/>
    </ligand>
</feature>
<dbReference type="HAMAP" id="MF_00323">
    <property type="entry name" value="Ferrochelatase"/>
    <property type="match status" value="1"/>
</dbReference>
<keyword evidence="2 7" id="KW-0408">Iron</keyword>
<gene>
    <name evidence="10" type="primary">hemH</name>
    <name evidence="7" type="synonym">cpfC</name>
    <name evidence="10" type="ORF">ACFFRE_03855</name>
</gene>
<dbReference type="PANTHER" id="PTHR11108">
    <property type="entry name" value="FERROCHELATASE"/>
    <property type="match status" value="1"/>
</dbReference>
<evidence type="ECO:0000256" key="6">
    <source>
        <dbReference type="ARBA" id="ARBA00024536"/>
    </source>
</evidence>
<dbReference type="Gene3D" id="3.40.50.1400">
    <property type="match status" value="2"/>
</dbReference>
<feature type="binding site" evidence="7">
    <location>
        <position position="165"/>
    </location>
    <ligand>
        <name>Fe-coproporphyrin III</name>
        <dbReference type="ChEBI" id="CHEBI:68438"/>
    </ligand>
</feature>
<comment type="similarity">
    <text evidence="7 8">Belongs to the ferrochelatase family.</text>
</comment>
<comment type="catalytic activity">
    <reaction evidence="6">
        <text>Fe-coproporphyrin III + 2 H(+) = coproporphyrin III + Fe(2+)</text>
        <dbReference type="Rhea" id="RHEA:49572"/>
        <dbReference type="ChEBI" id="CHEBI:15378"/>
        <dbReference type="ChEBI" id="CHEBI:29033"/>
        <dbReference type="ChEBI" id="CHEBI:68438"/>
        <dbReference type="ChEBI" id="CHEBI:131725"/>
        <dbReference type="EC" id="4.99.1.9"/>
    </reaction>
    <physiologicalReaction direction="right-to-left" evidence="6">
        <dbReference type="Rhea" id="RHEA:49574"/>
    </physiologicalReaction>
</comment>
<name>A0ABV6C0S4_9ACTN</name>
<comment type="caution">
    <text evidence="10">The sequence shown here is derived from an EMBL/GenBank/DDBJ whole genome shotgun (WGS) entry which is preliminary data.</text>
</comment>
<feature type="binding site" evidence="7">
    <location>
        <position position="71"/>
    </location>
    <ligand>
        <name>Fe-coproporphyrin III</name>
        <dbReference type="ChEBI" id="CHEBI:68438"/>
    </ligand>
</feature>
<evidence type="ECO:0000256" key="8">
    <source>
        <dbReference type="RuleBase" id="RU000607"/>
    </source>
</evidence>
<organism evidence="10 11">
    <name type="scientific">Aciditerrimonas ferrireducens</name>
    <dbReference type="NCBI Taxonomy" id="667306"/>
    <lineage>
        <taxon>Bacteria</taxon>
        <taxon>Bacillati</taxon>
        <taxon>Actinomycetota</taxon>
        <taxon>Acidimicrobiia</taxon>
        <taxon>Acidimicrobiales</taxon>
        <taxon>Acidimicrobiaceae</taxon>
        <taxon>Aciditerrimonas</taxon>
    </lineage>
</organism>